<gene>
    <name evidence="2" type="ORF">INR99_15435</name>
</gene>
<evidence type="ECO:0000256" key="1">
    <source>
        <dbReference type="SAM" id="Coils"/>
    </source>
</evidence>
<keyword evidence="3" id="KW-1185">Reference proteome</keyword>
<sequence length="125" mass="13755">MNDKKQQQRDALIQDIAQLRAALRHSEQAGNASVWVLLAGDTPLQFQMAARRPVSAKPCDIQLATRFERADADMIAAALPARPDKPVSVVDVRIALRAAVSQLEGRLFALEHGVNVISWQPRGLH</sequence>
<keyword evidence="1" id="KW-0175">Coiled coil</keyword>
<organism evidence="2 3">
    <name type="scientific">Chitinilyticum piscinae</name>
    <dbReference type="NCBI Taxonomy" id="2866724"/>
    <lineage>
        <taxon>Bacteria</taxon>
        <taxon>Pseudomonadati</taxon>
        <taxon>Pseudomonadota</taxon>
        <taxon>Betaproteobacteria</taxon>
        <taxon>Neisseriales</taxon>
        <taxon>Chitinibacteraceae</taxon>
        <taxon>Chitinilyticum</taxon>
    </lineage>
</organism>
<evidence type="ECO:0000313" key="2">
    <source>
        <dbReference type="EMBL" id="MBE9610731.1"/>
    </source>
</evidence>
<dbReference type="EMBL" id="JADFUA010000012">
    <property type="protein sequence ID" value="MBE9610731.1"/>
    <property type="molecule type" value="Genomic_DNA"/>
</dbReference>
<feature type="coiled-coil region" evidence="1">
    <location>
        <begin position="2"/>
        <end position="29"/>
    </location>
</feature>
<reference evidence="2 3" key="1">
    <citation type="submission" date="2020-10" db="EMBL/GenBank/DDBJ databases">
        <title>The genome sequence of Chitinilyticum litopenaei 4Y14.</title>
        <authorList>
            <person name="Liu Y."/>
        </authorList>
    </citation>
    <scope>NUCLEOTIDE SEQUENCE [LARGE SCALE GENOMIC DNA]</scope>
    <source>
        <strain evidence="2 3">4Y14</strain>
    </source>
</reference>
<proteinExistence type="predicted"/>
<comment type="caution">
    <text evidence="2">The sequence shown here is derived from an EMBL/GenBank/DDBJ whole genome shotgun (WGS) entry which is preliminary data.</text>
</comment>
<dbReference type="AlphaFoldDB" id="A0A8J7FUB8"/>
<evidence type="ECO:0000313" key="3">
    <source>
        <dbReference type="Proteomes" id="UP000604481"/>
    </source>
</evidence>
<accession>A0A8J7FUB8</accession>
<dbReference type="Proteomes" id="UP000604481">
    <property type="component" value="Unassembled WGS sequence"/>
</dbReference>
<name>A0A8J7FUB8_9NEIS</name>
<protein>
    <submittedName>
        <fullName evidence="2">Uncharacterized protein</fullName>
    </submittedName>
</protein>
<dbReference type="RefSeq" id="WP_194117276.1">
    <property type="nucleotide sequence ID" value="NZ_JADFUA010000012.1"/>
</dbReference>